<gene>
    <name evidence="1" type="ORF">PDM29_15705</name>
</gene>
<reference evidence="1 2" key="1">
    <citation type="submission" date="2022-12" db="EMBL/GenBank/DDBJ databases">
        <title>Two new species, Stenotrophomonas aracearum and Stenotrophomonas oahuensis, isolated from Anthurium (Araceae family) in Hawaii.</title>
        <authorList>
            <person name="Chunag S.C."/>
            <person name="Dobhal S."/>
            <person name="Alvarez A."/>
            <person name="Arif M."/>
        </authorList>
    </citation>
    <scope>NUCLEOTIDE SEQUENCE [LARGE SCALE GENOMIC DNA]</scope>
    <source>
        <strain evidence="1 2">A5586</strain>
    </source>
</reference>
<dbReference type="RefSeq" id="WP_311190997.1">
    <property type="nucleotide sequence ID" value="NZ_CP115541.1"/>
</dbReference>
<dbReference type="Proteomes" id="UP001302072">
    <property type="component" value="Chromosome"/>
</dbReference>
<dbReference type="EMBL" id="CP115541">
    <property type="protein sequence ID" value="WNH51776.1"/>
    <property type="molecule type" value="Genomic_DNA"/>
</dbReference>
<accession>A0ABY9YLL1</accession>
<organism evidence="1 2">
    <name type="scientific">Stenotrophomonas oahuensis</name>
    <dbReference type="NCBI Taxonomy" id="3003271"/>
    <lineage>
        <taxon>Bacteria</taxon>
        <taxon>Pseudomonadati</taxon>
        <taxon>Pseudomonadota</taxon>
        <taxon>Gammaproteobacteria</taxon>
        <taxon>Lysobacterales</taxon>
        <taxon>Lysobacteraceae</taxon>
        <taxon>Stenotrophomonas</taxon>
    </lineage>
</organism>
<proteinExistence type="predicted"/>
<keyword evidence="2" id="KW-1185">Reference proteome</keyword>
<evidence type="ECO:0000313" key="1">
    <source>
        <dbReference type="EMBL" id="WNH51776.1"/>
    </source>
</evidence>
<evidence type="ECO:0000313" key="2">
    <source>
        <dbReference type="Proteomes" id="UP001302072"/>
    </source>
</evidence>
<sequence>MSRPSLPPVPLKLREMLAPYPDLIERIQDVLVYSAERSRKIRLMPFDDAVSMLEGQLEEFISEARTDLAMAEASKDDSAIDLASRRELAVSMARQKRHWITDESLAIYFGKDFS</sequence>
<protein>
    <submittedName>
        <fullName evidence="1">Uncharacterized protein</fullName>
    </submittedName>
</protein>
<name>A0ABY9YLL1_9GAMM</name>